<dbReference type="GeneID" id="44081206"/>
<evidence type="ECO:0000256" key="5">
    <source>
        <dbReference type="SAM" id="MobiDB-lite"/>
    </source>
</evidence>
<keyword evidence="1 4" id="KW-0963">Cytoplasm</keyword>
<comment type="catalytic activity">
    <reaction evidence="4">
        <text>5-methyl-5,6,7,8-tetrahydromethanopterin + oxidized coenzyme F420-(gamma-L-Glu)(n) + H(+) = 5,10-methylenetetrahydromethanopterin + reduced coenzyme F420-(gamma-L-Glu)(n)</text>
        <dbReference type="Rhea" id="RHEA:21144"/>
        <dbReference type="Rhea" id="RHEA-COMP:12939"/>
        <dbReference type="Rhea" id="RHEA-COMP:14378"/>
        <dbReference type="ChEBI" id="CHEBI:15378"/>
        <dbReference type="ChEBI" id="CHEBI:57818"/>
        <dbReference type="ChEBI" id="CHEBI:58116"/>
        <dbReference type="ChEBI" id="CHEBI:133980"/>
        <dbReference type="ChEBI" id="CHEBI:139511"/>
        <dbReference type="EC" id="1.5.98.2"/>
    </reaction>
</comment>
<dbReference type="GO" id="GO:0006730">
    <property type="term" value="P:one-carbon metabolic process"/>
    <property type="evidence" value="ECO:0007669"/>
    <property type="project" value="UniProtKB-UniRule"/>
</dbReference>
<comment type="similarity">
    <text evidence="4">Belongs to the mer family.</text>
</comment>
<gene>
    <name evidence="4" type="primary">mer</name>
    <name evidence="7" type="ORF">G3I44_17355</name>
</gene>
<dbReference type="EC" id="1.5.98.2" evidence="4"/>
<dbReference type="RefSeq" id="WP_163487614.1">
    <property type="nucleotide sequence ID" value="NZ_CP048739.1"/>
</dbReference>
<evidence type="ECO:0000313" key="7">
    <source>
        <dbReference type="EMBL" id="QIB75891.1"/>
    </source>
</evidence>
<accession>A0A6C0UNC2</accession>
<name>A0A6C0UNC2_9EURY</name>
<dbReference type="GO" id="GO:0018537">
    <property type="term" value="F:coenzyme F420-dependent N5,N10-methenyltetrahydromethanopterin reductase activity"/>
    <property type="evidence" value="ECO:0007669"/>
    <property type="project" value="UniProtKB-UniRule"/>
</dbReference>
<evidence type="ECO:0000313" key="8">
    <source>
        <dbReference type="Proteomes" id="UP000465846"/>
    </source>
</evidence>
<dbReference type="PANTHER" id="PTHR43244">
    <property type="match status" value="1"/>
</dbReference>
<dbReference type="InterPro" id="IPR011251">
    <property type="entry name" value="Luciferase-like_dom"/>
</dbReference>
<protein>
    <recommendedName>
        <fullName evidence="4">5,10-methylenetetrahydromethanopterin reductase</fullName>
        <ecNumber evidence="4">1.5.98.2</ecNumber>
    </recommendedName>
    <alternativeName>
        <fullName evidence="4">Coenzyme F420-dependent N(5),N(10)-methylenetetrahydromethanopterin reductase</fullName>
    </alternativeName>
    <alternativeName>
        <fullName evidence="4">Methylene-H(4)MPT reductase</fullName>
    </alternativeName>
</protein>
<evidence type="ECO:0000259" key="6">
    <source>
        <dbReference type="Pfam" id="PF00296"/>
    </source>
</evidence>
<dbReference type="EMBL" id="CP048739">
    <property type="protein sequence ID" value="QIB75891.1"/>
    <property type="molecule type" value="Genomic_DNA"/>
</dbReference>
<dbReference type="Proteomes" id="UP000465846">
    <property type="component" value="Chromosome"/>
</dbReference>
<proteinExistence type="inferred from homology"/>
<dbReference type="SUPFAM" id="SSF51679">
    <property type="entry name" value="Bacterial luciferase-like"/>
    <property type="match status" value="1"/>
</dbReference>
<evidence type="ECO:0000256" key="2">
    <source>
        <dbReference type="ARBA" id="ARBA00022563"/>
    </source>
</evidence>
<keyword evidence="3 4" id="KW-0560">Oxidoreductase</keyword>
<dbReference type="InterPro" id="IPR050564">
    <property type="entry name" value="F420-G6PD/mer"/>
</dbReference>
<dbReference type="PANTHER" id="PTHR43244:SF1">
    <property type="entry name" value="5,10-METHYLENETETRAHYDROMETHANOPTERIN REDUCTASE"/>
    <property type="match status" value="1"/>
</dbReference>
<sequence>MSDDPTLGIELTPEHPIPEIVERGVRAEKAGYDTAFVSCHYNNRDPFAALSRLADETEELRLGPGVANPYEMHPVTLAAKTATVAELSEGRAVFGIGPGDPATLRNLGLEDERGLRSVLEAFKVAQRVWDGERVSHDGTFEAQNAGVNFDVPGEIPVYVGGEGPHMCRMAGKHADGLLFNGSHPDDVAWARARVEEGIAERPGGGDGGNDGDSGDDSDSGDDGNTGTADFELLAYASVSVDSDREEAREAARPPVAFIASGAAPPVLDRHGIDASLADDIGKKISAGAFSEAFDLVTPAMIDAFSMAGTPDTVADRMAAVFEHADGVVVGSPLGPNPDEAITLAADATRRARSHRSR</sequence>
<evidence type="ECO:0000256" key="4">
    <source>
        <dbReference type="HAMAP-Rule" id="MF_01091"/>
    </source>
</evidence>
<evidence type="ECO:0000256" key="3">
    <source>
        <dbReference type="ARBA" id="ARBA00023002"/>
    </source>
</evidence>
<dbReference type="InterPro" id="IPR019946">
    <property type="entry name" value="MeH4methanopterin_reductase"/>
</dbReference>
<comment type="function">
    <text evidence="4">Catalyzes the oxidation of methyl-H(4)MPT to methylene-H(4)MPT.</text>
</comment>
<organism evidence="7 8">
    <name type="scientific">Halogeometricum borinquense</name>
    <dbReference type="NCBI Taxonomy" id="60847"/>
    <lineage>
        <taxon>Archaea</taxon>
        <taxon>Methanobacteriati</taxon>
        <taxon>Methanobacteriota</taxon>
        <taxon>Stenosarchaea group</taxon>
        <taxon>Halobacteria</taxon>
        <taxon>Halobacteriales</taxon>
        <taxon>Haloferacaceae</taxon>
        <taxon>Halogeometricum</taxon>
    </lineage>
</organism>
<dbReference type="HAMAP" id="MF_01091">
    <property type="entry name" value="F420_mer"/>
    <property type="match status" value="1"/>
</dbReference>
<dbReference type="GO" id="GO:0016705">
    <property type="term" value="F:oxidoreductase activity, acting on paired donors, with incorporation or reduction of molecular oxygen"/>
    <property type="evidence" value="ECO:0007669"/>
    <property type="project" value="InterPro"/>
</dbReference>
<dbReference type="NCBIfam" id="NF002619">
    <property type="entry name" value="PRK02271.1"/>
    <property type="match status" value="1"/>
</dbReference>
<dbReference type="Pfam" id="PF00296">
    <property type="entry name" value="Bac_luciferase"/>
    <property type="match status" value="1"/>
</dbReference>
<reference evidence="7 8" key="1">
    <citation type="submission" date="2020-02" db="EMBL/GenBank/DDBJ databases">
        <title>Whole genome sequence of Halogeometricum borinquense strain wsp4.</title>
        <authorList>
            <person name="Verma D.K."/>
            <person name="Gopal K."/>
            <person name="Prasad E.S."/>
        </authorList>
    </citation>
    <scope>NUCLEOTIDE SEQUENCE [LARGE SCALE GENOMIC DNA]</scope>
    <source>
        <strain evidence="8">wsp4</strain>
    </source>
</reference>
<feature type="compositionally biased region" description="Gly residues" evidence="5">
    <location>
        <begin position="202"/>
        <end position="211"/>
    </location>
</feature>
<dbReference type="Gene3D" id="3.20.20.30">
    <property type="entry name" value="Luciferase-like domain"/>
    <property type="match status" value="1"/>
</dbReference>
<evidence type="ECO:0000256" key="1">
    <source>
        <dbReference type="ARBA" id="ARBA00022490"/>
    </source>
</evidence>
<feature type="region of interest" description="Disordered" evidence="5">
    <location>
        <begin position="198"/>
        <end position="226"/>
    </location>
</feature>
<keyword evidence="2 4" id="KW-0554">One-carbon metabolism</keyword>
<dbReference type="GO" id="GO:0005737">
    <property type="term" value="C:cytoplasm"/>
    <property type="evidence" value="ECO:0007669"/>
    <property type="project" value="UniProtKB-SubCell"/>
</dbReference>
<feature type="domain" description="Luciferase-like" evidence="6">
    <location>
        <begin position="13"/>
        <end position="321"/>
    </location>
</feature>
<comment type="subcellular location">
    <subcellularLocation>
        <location evidence="4">Cytoplasm</location>
    </subcellularLocation>
</comment>
<dbReference type="AlphaFoldDB" id="A0A6C0UNC2"/>
<feature type="compositionally biased region" description="Acidic residues" evidence="5">
    <location>
        <begin position="212"/>
        <end position="221"/>
    </location>
</feature>
<dbReference type="InterPro" id="IPR036661">
    <property type="entry name" value="Luciferase-like_sf"/>
</dbReference>